<feature type="transmembrane region" description="Helical" evidence="1">
    <location>
        <begin position="125"/>
        <end position="146"/>
    </location>
</feature>
<dbReference type="OrthoDB" id="9791568at2"/>
<dbReference type="EMBL" id="LT669839">
    <property type="protein sequence ID" value="SHD76085.1"/>
    <property type="molecule type" value="Genomic_DNA"/>
</dbReference>
<keyword evidence="1" id="KW-0812">Transmembrane</keyword>
<dbReference type="Proteomes" id="UP000245423">
    <property type="component" value="Chromosome 1"/>
</dbReference>
<keyword evidence="1" id="KW-1133">Transmembrane helix</keyword>
<evidence type="ECO:0000256" key="1">
    <source>
        <dbReference type="SAM" id="Phobius"/>
    </source>
</evidence>
<evidence type="ECO:0000313" key="2">
    <source>
        <dbReference type="EMBL" id="SHD76085.1"/>
    </source>
</evidence>
<feature type="transmembrane region" description="Helical" evidence="1">
    <location>
        <begin position="43"/>
        <end position="65"/>
    </location>
</feature>
<reference evidence="2 3" key="1">
    <citation type="submission" date="2016-11" db="EMBL/GenBank/DDBJ databases">
        <authorList>
            <person name="Manzoor S."/>
        </authorList>
    </citation>
    <scope>NUCLEOTIDE SEQUENCE [LARGE SCALE GENOMIC DNA]</scope>
    <source>
        <strain evidence="2">Clostridium ultunense strain Esp</strain>
    </source>
</reference>
<dbReference type="AlphaFoldDB" id="M1ZI33"/>
<dbReference type="InterPro" id="IPR021354">
    <property type="entry name" value="DUF2975"/>
</dbReference>
<evidence type="ECO:0008006" key="4">
    <source>
        <dbReference type="Google" id="ProtNLM"/>
    </source>
</evidence>
<keyword evidence="3" id="KW-1185">Reference proteome</keyword>
<accession>M1ZI33</accession>
<keyword evidence="1" id="KW-0472">Membrane</keyword>
<organism evidence="2 3">
    <name type="scientific">[Clostridium] ultunense Esp</name>
    <dbReference type="NCBI Taxonomy" id="1288971"/>
    <lineage>
        <taxon>Bacteria</taxon>
        <taxon>Bacillati</taxon>
        <taxon>Bacillota</taxon>
        <taxon>Tissierellia</taxon>
        <taxon>Tissierellales</taxon>
        <taxon>Tepidimicrobiaceae</taxon>
        <taxon>Schnuerera</taxon>
    </lineage>
</organism>
<protein>
    <recommendedName>
        <fullName evidence="4">DUF2975 domain-containing protein</fullName>
    </recommendedName>
</protein>
<dbReference type="RefSeq" id="WP_005588414.1">
    <property type="nucleotide sequence ID" value="NZ_LT669839.1"/>
</dbReference>
<evidence type="ECO:0000313" key="3">
    <source>
        <dbReference type="Proteomes" id="UP000245423"/>
    </source>
</evidence>
<name>M1ZI33_9FIRM</name>
<dbReference type="Pfam" id="PF11188">
    <property type="entry name" value="DUF2975"/>
    <property type="match status" value="1"/>
</dbReference>
<feature type="transmembrane region" description="Helical" evidence="1">
    <location>
        <begin position="86"/>
        <end position="105"/>
    </location>
</feature>
<gene>
    <name evidence="2" type="ORF">CUESP1_0703</name>
</gene>
<proteinExistence type="predicted"/>
<dbReference type="HOGENOM" id="CLU_1683567_0_0_9"/>
<sequence length="156" mass="17603">MKNKKNITKVLKISIDISFWLMLVLILLLSAESYKGSNEAESVLVFYTILRLILGGAVLYVLYSLKKIILTIEDKKPFDCKNIKRFNNIAKSIFLFGLIQSISKLPSQKGFLLIGIPNFNIHADILIYIILGCLALVLGQVFKLAIEIKDENDLTI</sequence>